<accession>A0A3Q9FUP4</accession>
<keyword evidence="6" id="KW-1185">Reference proteome</keyword>
<keyword evidence="1" id="KW-0805">Transcription regulation</keyword>
<sequence>MNKFKFESSLAYWEELLNGKRIGDTIQFNNEKGKGKLEGFRLSEDIEMFRLDMELKQELHINNKQENVNFIPIFFGESVDQTLTMDEKEEKVKEFNNSSIGAFCTNVNKSLQWKFPVKKNLKFVTLKVSKDLFYNLVDKSDKLEKVLSKEQIFFEFEEFDPKMRDFFNKIHSISGTDTFDLDFMENYANNLLLLFLKNILNREEITETRKYPYNVEPVFKAQNILENTLDRPVSIDNLAEDCGISESRLRFLFKHVFGTTIHNYHQDLRLNKSRSLLRKGGKTMSMIAMDLGFSSSSHFSMVFKKQFNITPKQFKNEQYQMA</sequence>
<proteinExistence type="predicted"/>
<dbReference type="OrthoDB" id="1156172at2"/>
<dbReference type="Proteomes" id="UP000267268">
    <property type="component" value="Chromosome 2"/>
</dbReference>
<evidence type="ECO:0000259" key="4">
    <source>
        <dbReference type="PROSITE" id="PS01124"/>
    </source>
</evidence>
<feature type="domain" description="HTH araC/xylS-type" evidence="4">
    <location>
        <begin position="219"/>
        <end position="317"/>
    </location>
</feature>
<dbReference type="AlphaFoldDB" id="A0A3Q9FUP4"/>
<dbReference type="InterPro" id="IPR009057">
    <property type="entry name" value="Homeodomain-like_sf"/>
</dbReference>
<dbReference type="SUPFAM" id="SSF46689">
    <property type="entry name" value="Homeodomain-like"/>
    <property type="match status" value="2"/>
</dbReference>
<evidence type="ECO:0000256" key="1">
    <source>
        <dbReference type="ARBA" id="ARBA00023015"/>
    </source>
</evidence>
<evidence type="ECO:0000256" key="2">
    <source>
        <dbReference type="ARBA" id="ARBA00023125"/>
    </source>
</evidence>
<dbReference type="GO" id="GO:0003700">
    <property type="term" value="F:DNA-binding transcription factor activity"/>
    <property type="evidence" value="ECO:0007669"/>
    <property type="project" value="InterPro"/>
</dbReference>
<dbReference type="InterPro" id="IPR018062">
    <property type="entry name" value="HTH_AraC-typ_CS"/>
</dbReference>
<evidence type="ECO:0000256" key="3">
    <source>
        <dbReference type="ARBA" id="ARBA00023163"/>
    </source>
</evidence>
<protein>
    <submittedName>
        <fullName evidence="5">AraC family transcriptional regulator</fullName>
    </submittedName>
</protein>
<dbReference type="GO" id="GO:0043565">
    <property type="term" value="F:sequence-specific DNA binding"/>
    <property type="evidence" value="ECO:0007669"/>
    <property type="project" value="InterPro"/>
</dbReference>
<dbReference type="PRINTS" id="PR00032">
    <property type="entry name" value="HTHARAC"/>
</dbReference>
<dbReference type="InterPro" id="IPR053142">
    <property type="entry name" value="PchR_regulatory_protein"/>
</dbReference>
<keyword evidence="2" id="KW-0238">DNA-binding</keyword>
<dbReference type="PROSITE" id="PS00041">
    <property type="entry name" value="HTH_ARAC_FAMILY_1"/>
    <property type="match status" value="1"/>
</dbReference>
<dbReference type="KEGG" id="fll:EI427_22470"/>
<reference evidence="5 6" key="1">
    <citation type="submission" date="2018-12" db="EMBL/GenBank/DDBJ databases">
        <title>Flammeovirga pectinis sp. nov., isolated from the gut of the Korean scallop, Patinopecten yessoensis.</title>
        <authorList>
            <person name="Bae J.-W."/>
            <person name="Jeong Y.-S."/>
            <person name="Kang W."/>
        </authorList>
    </citation>
    <scope>NUCLEOTIDE SEQUENCE [LARGE SCALE GENOMIC DNA]</scope>
    <source>
        <strain evidence="5 6">L12M1</strain>
    </source>
</reference>
<dbReference type="RefSeq" id="WP_126619258.1">
    <property type="nucleotide sequence ID" value="NZ_CP034563.1"/>
</dbReference>
<organism evidence="5 6">
    <name type="scientific">Flammeovirga pectinis</name>
    <dbReference type="NCBI Taxonomy" id="2494373"/>
    <lineage>
        <taxon>Bacteria</taxon>
        <taxon>Pseudomonadati</taxon>
        <taxon>Bacteroidota</taxon>
        <taxon>Cytophagia</taxon>
        <taxon>Cytophagales</taxon>
        <taxon>Flammeovirgaceae</taxon>
        <taxon>Flammeovirga</taxon>
    </lineage>
</organism>
<dbReference type="EMBL" id="CP034563">
    <property type="protein sequence ID" value="AZQ64989.1"/>
    <property type="molecule type" value="Genomic_DNA"/>
</dbReference>
<dbReference type="Pfam" id="PF12833">
    <property type="entry name" value="HTH_18"/>
    <property type="match status" value="1"/>
</dbReference>
<dbReference type="SMART" id="SM00342">
    <property type="entry name" value="HTH_ARAC"/>
    <property type="match status" value="1"/>
</dbReference>
<evidence type="ECO:0000313" key="6">
    <source>
        <dbReference type="Proteomes" id="UP000267268"/>
    </source>
</evidence>
<evidence type="ECO:0000313" key="5">
    <source>
        <dbReference type="EMBL" id="AZQ64989.1"/>
    </source>
</evidence>
<keyword evidence="3" id="KW-0804">Transcription</keyword>
<name>A0A3Q9FUP4_9BACT</name>
<gene>
    <name evidence="5" type="ORF">EI427_22470</name>
</gene>
<dbReference type="PANTHER" id="PTHR47893">
    <property type="entry name" value="REGULATORY PROTEIN PCHR"/>
    <property type="match status" value="1"/>
</dbReference>
<dbReference type="Gene3D" id="1.10.10.60">
    <property type="entry name" value="Homeodomain-like"/>
    <property type="match status" value="1"/>
</dbReference>
<dbReference type="PANTHER" id="PTHR47893:SF1">
    <property type="entry name" value="REGULATORY PROTEIN PCHR"/>
    <property type="match status" value="1"/>
</dbReference>
<dbReference type="InterPro" id="IPR018060">
    <property type="entry name" value="HTH_AraC"/>
</dbReference>
<dbReference type="PROSITE" id="PS01124">
    <property type="entry name" value="HTH_ARAC_FAMILY_2"/>
    <property type="match status" value="1"/>
</dbReference>
<dbReference type="InterPro" id="IPR020449">
    <property type="entry name" value="Tscrpt_reg_AraC-type_HTH"/>
</dbReference>